<evidence type="ECO:0000313" key="2">
    <source>
        <dbReference type="EMBL" id="CAH1975600.1"/>
    </source>
</evidence>
<evidence type="ECO:0000313" key="3">
    <source>
        <dbReference type="Proteomes" id="UP001152888"/>
    </source>
</evidence>
<comment type="caution">
    <text evidence="2">The sequence shown here is derived from an EMBL/GenBank/DDBJ whole genome shotgun (WGS) entry which is preliminary data.</text>
</comment>
<dbReference type="EMBL" id="CAKOFQ010006837">
    <property type="protein sequence ID" value="CAH1975600.1"/>
    <property type="molecule type" value="Genomic_DNA"/>
</dbReference>
<feature type="region of interest" description="Disordered" evidence="1">
    <location>
        <begin position="1"/>
        <end position="21"/>
    </location>
</feature>
<dbReference type="Proteomes" id="UP001152888">
    <property type="component" value="Unassembled WGS sequence"/>
</dbReference>
<keyword evidence="3" id="KW-1185">Reference proteome</keyword>
<organism evidence="2 3">
    <name type="scientific">Acanthoscelides obtectus</name>
    <name type="common">Bean weevil</name>
    <name type="synonym">Bruchus obtectus</name>
    <dbReference type="NCBI Taxonomy" id="200917"/>
    <lineage>
        <taxon>Eukaryota</taxon>
        <taxon>Metazoa</taxon>
        <taxon>Ecdysozoa</taxon>
        <taxon>Arthropoda</taxon>
        <taxon>Hexapoda</taxon>
        <taxon>Insecta</taxon>
        <taxon>Pterygota</taxon>
        <taxon>Neoptera</taxon>
        <taxon>Endopterygota</taxon>
        <taxon>Coleoptera</taxon>
        <taxon>Polyphaga</taxon>
        <taxon>Cucujiformia</taxon>
        <taxon>Chrysomeloidea</taxon>
        <taxon>Chrysomelidae</taxon>
        <taxon>Bruchinae</taxon>
        <taxon>Bruchini</taxon>
        <taxon>Acanthoscelides</taxon>
    </lineage>
</organism>
<proteinExistence type="predicted"/>
<sequence>MRSQDHTALFHCSSSDSPRGEADGQSFVFPACAEDATSQISTCLDTINHHDSGIDSNQRVVQRFRCPRWLPLYNLPLQGGPPVRSCILITPGCLGSIHLHRLCTVLQRICPKATIRIMPLVVSTTTTFQRLRLQQRHHWLR</sequence>
<name>A0A9P0KPC7_ACAOB</name>
<protein>
    <submittedName>
        <fullName evidence="2">Uncharacterized protein</fullName>
    </submittedName>
</protein>
<evidence type="ECO:0000256" key="1">
    <source>
        <dbReference type="SAM" id="MobiDB-lite"/>
    </source>
</evidence>
<gene>
    <name evidence="2" type="ORF">ACAOBT_LOCUS11678</name>
</gene>
<reference evidence="2" key="1">
    <citation type="submission" date="2022-03" db="EMBL/GenBank/DDBJ databases">
        <authorList>
            <person name="Sayadi A."/>
        </authorList>
    </citation>
    <scope>NUCLEOTIDE SEQUENCE</scope>
</reference>
<dbReference type="AlphaFoldDB" id="A0A9P0KPC7"/>
<dbReference type="OrthoDB" id="6628717at2759"/>
<accession>A0A9P0KPC7</accession>